<dbReference type="eggNOG" id="ENOG503318S">
    <property type="taxonomic scope" value="Bacteria"/>
</dbReference>
<dbReference type="BioCyc" id="RPAL652103:RPDX1_RS16060-MONOMER"/>
<accession>E6VPH3</accession>
<dbReference type="EMBL" id="CP002418">
    <property type="protein sequence ID" value="ADU44833.1"/>
    <property type="molecule type" value="Genomic_DNA"/>
</dbReference>
<dbReference type="Proteomes" id="UP000001402">
    <property type="component" value="Chromosome"/>
</dbReference>
<sequence>MSELDLAGRLKRIEQLEDELIRKGAAIVGVGADLSQADFFIFGALRRTLAQARGFRDLIKARNFPCAAAILRLQLDTAMRVNALSLVENPDAACRAVLDGEQFNRLKDRDGNKLSDAHLRKKLSETHPWIGPVYERTSEFVHLSGKHFEVSIARTDDETRIAYFQISGHDPQRPNETYYEAVDTFFEATKLAGMLLLAFWMARHQRKAVLASMKKDHA</sequence>
<proteinExistence type="predicted"/>
<dbReference type="OrthoDB" id="8266001at2"/>
<dbReference type="STRING" id="652103.Rpdx1_3256"/>
<name>E6VPH3_RHOPX</name>
<evidence type="ECO:0000313" key="2">
    <source>
        <dbReference type="Proteomes" id="UP000001402"/>
    </source>
</evidence>
<organism evidence="1 2">
    <name type="scientific">Rhodopseudomonas palustris (strain DX-1)</name>
    <dbReference type="NCBI Taxonomy" id="652103"/>
    <lineage>
        <taxon>Bacteria</taxon>
        <taxon>Pseudomonadati</taxon>
        <taxon>Pseudomonadota</taxon>
        <taxon>Alphaproteobacteria</taxon>
        <taxon>Hyphomicrobiales</taxon>
        <taxon>Nitrobacteraceae</taxon>
        <taxon>Rhodopseudomonas</taxon>
    </lineage>
</organism>
<dbReference type="HOGENOM" id="CLU_100567_0_0_5"/>
<evidence type="ECO:0000313" key="1">
    <source>
        <dbReference type="EMBL" id="ADU44833.1"/>
    </source>
</evidence>
<dbReference type="AlphaFoldDB" id="E6VPH3"/>
<gene>
    <name evidence="1" type="ordered locus">Rpdx1_3256</name>
</gene>
<reference evidence="1" key="1">
    <citation type="submission" date="2010-12" db="EMBL/GenBank/DDBJ databases">
        <title>Complete sequence of Rhodopseudomonas palustris DX-1.</title>
        <authorList>
            <consortium name="US DOE Joint Genome Institute"/>
            <person name="Lucas S."/>
            <person name="Copeland A."/>
            <person name="Lapidus A."/>
            <person name="Cheng J.-F."/>
            <person name="Goodwin L."/>
            <person name="Pitluck S."/>
            <person name="Misra M."/>
            <person name="Chertkov O."/>
            <person name="Detter J.C."/>
            <person name="Han C."/>
            <person name="Tapia R."/>
            <person name="Land M."/>
            <person name="Hauser L."/>
            <person name="Kyrpides N."/>
            <person name="Ivanova N."/>
            <person name="Ovchinnikova G."/>
            <person name="Logan B."/>
            <person name="Oda Y."/>
            <person name="Harwood C."/>
            <person name="Woyke T."/>
        </authorList>
    </citation>
    <scope>NUCLEOTIDE SEQUENCE [LARGE SCALE GENOMIC DNA]</scope>
    <source>
        <strain evidence="1">DX-1</strain>
    </source>
</reference>
<dbReference type="KEGG" id="rpx:Rpdx1_3256"/>
<protein>
    <submittedName>
        <fullName evidence="1">Uncharacterized protein</fullName>
    </submittedName>
</protein>